<protein>
    <submittedName>
        <fullName evidence="1">Uncharacterized protein</fullName>
    </submittedName>
</protein>
<proteinExistence type="predicted"/>
<reference evidence="1" key="1">
    <citation type="journal article" date="2021" name="Nat. Commun.">
        <title>Genetic determinants of endophytism in the Arabidopsis root mycobiome.</title>
        <authorList>
            <person name="Mesny F."/>
            <person name="Miyauchi S."/>
            <person name="Thiergart T."/>
            <person name="Pickel B."/>
            <person name="Atanasova L."/>
            <person name="Karlsson M."/>
            <person name="Huettel B."/>
            <person name="Barry K.W."/>
            <person name="Haridas S."/>
            <person name="Chen C."/>
            <person name="Bauer D."/>
            <person name="Andreopoulos W."/>
            <person name="Pangilinan J."/>
            <person name="LaButti K."/>
            <person name="Riley R."/>
            <person name="Lipzen A."/>
            <person name="Clum A."/>
            <person name="Drula E."/>
            <person name="Henrissat B."/>
            <person name="Kohler A."/>
            <person name="Grigoriev I.V."/>
            <person name="Martin F.M."/>
            <person name="Hacquard S."/>
        </authorList>
    </citation>
    <scope>NUCLEOTIDE SEQUENCE</scope>
    <source>
        <strain evidence="1">MPI-CAGE-AT-0147</strain>
    </source>
</reference>
<keyword evidence="2" id="KW-1185">Reference proteome</keyword>
<sequence>MMAVDLSVSVSHVRNVVRENLNRNTNCDLLTPDDARRWFEDPWTTFGVLSEDEIECLDRICDSNNFYATDTEAAGQLLVQAAVVDSNQRVVFSGHIHHDCATVEELWQLATDVNGMRLTSVESIGLRRAFGSPSTQPPQGAGYNPDDVLPETTSWVSPMQWLQYSSPSLHGYQLGYVCALYAPSSLVFRWHDALVDSHMLMDIMSTRQKKYHQGKVTIPKAAVPILRLFDEDHESPESGYAVPVGSIRWTAREESLCCSFLQTQMQTSPNDTRDQLLRATSVYLVTEGYFRNPKRIYVHLREKARHLGLQSAYVSRTKKQDDLITSTWEALRASRTSLPQPLPPLVVSQAAESLVRQAYQDVNAASNGVHFWHHYRTHAHYLARFGTYDGDAKEIDMALLGLYETTSLKHCDTCGTRCIKAGDCRKCNPIKCVSCGGNTPSWLKECIRCNDKAKRLRGRTSSGADQNRCIDCGVAQNGKQRRCPTCLLAMERRMEKEDSSNADEEGRPRRSRRPEHQLGDRLCCDCKKPVPPERCRCQQCQEKFTKRRRVEDSGLKKAKRRAEVERCVDCGVKFLPFPGESIRCASCLKRHEARLAAKAICSDCGRRG</sequence>
<dbReference type="Proteomes" id="UP000738349">
    <property type="component" value="Unassembled WGS sequence"/>
</dbReference>
<evidence type="ECO:0000313" key="1">
    <source>
        <dbReference type="EMBL" id="KAH7148261.1"/>
    </source>
</evidence>
<dbReference type="AlphaFoldDB" id="A0A9P9EXB9"/>
<comment type="caution">
    <text evidence="1">The sequence shown here is derived from an EMBL/GenBank/DDBJ whole genome shotgun (WGS) entry which is preliminary data.</text>
</comment>
<name>A0A9P9EXB9_9HYPO</name>
<dbReference type="OrthoDB" id="5104110at2759"/>
<dbReference type="EMBL" id="JAGMUV010000007">
    <property type="protein sequence ID" value="KAH7148261.1"/>
    <property type="molecule type" value="Genomic_DNA"/>
</dbReference>
<gene>
    <name evidence="1" type="ORF">EDB81DRAFT_758706</name>
</gene>
<organism evidence="1 2">
    <name type="scientific">Dactylonectria macrodidyma</name>
    <dbReference type="NCBI Taxonomy" id="307937"/>
    <lineage>
        <taxon>Eukaryota</taxon>
        <taxon>Fungi</taxon>
        <taxon>Dikarya</taxon>
        <taxon>Ascomycota</taxon>
        <taxon>Pezizomycotina</taxon>
        <taxon>Sordariomycetes</taxon>
        <taxon>Hypocreomycetidae</taxon>
        <taxon>Hypocreales</taxon>
        <taxon>Nectriaceae</taxon>
        <taxon>Dactylonectria</taxon>
    </lineage>
</organism>
<accession>A0A9P9EXB9</accession>
<evidence type="ECO:0000313" key="2">
    <source>
        <dbReference type="Proteomes" id="UP000738349"/>
    </source>
</evidence>